<dbReference type="InterPro" id="IPR045254">
    <property type="entry name" value="Nit1/2_C-N_Hydrolase"/>
</dbReference>
<gene>
    <name evidence="3" type="ORF">GW587_17195</name>
</gene>
<dbReference type="PANTHER" id="PTHR23088">
    <property type="entry name" value="NITRILASE-RELATED"/>
    <property type="match status" value="1"/>
</dbReference>
<dbReference type="PROSITE" id="PS50263">
    <property type="entry name" value="CN_HYDROLASE"/>
    <property type="match status" value="1"/>
</dbReference>
<evidence type="ECO:0000256" key="1">
    <source>
        <dbReference type="ARBA" id="ARBA00022801"/>
    </source>
</evidence>
<dbReference type="CDD" id="cd07572">
    <property type="entry name" value="nit"/>
    <property type="match status" value="1"/>
</dbReference>
<dbReference type="GO" id="GO:0016787">
    <property type="term" value="F:hydrolase activity"/>
    <property type="evidence" value="ECO:0007669"/>
    <property type="project" value="UniProtKB-KW"/>
</dbReference>
<dbReference type="InterPro" id="IPR036526">
    <property type="entry name" value="C-N_Hydrolase_sf"/>
</dbReference>
<protein>
    <submittedName>
        <fullName evidence="3">Carbon-nitrogen hydrolase family protein</fullName>
    </submittedName>
</protein>
<dbReference type="RefSeq" id="WP_166105484.1">
    <property type="nucleotide sequence ID" value="NZ_JAADJT010000007.1"/>
</dbReference>
<evidence type="ECO:0000313" key="4">
    <source>
        <dbReference type="Proteomes" id="UP000666369"/>
    </source>
</evidence>
<dbReference type="InterPro" id="IPR003010">
    <property type="entry name" value="C-N_Hydrolase"/>
</dbReference>
<proteinExistence type="predicted"/>
<reference evidence="3 4" key="1">
    <citation type="submission" date="2020-01" db="EMBL/GenBank/DDBJ databases">
        <authorList>
            <person name="Lee S.D."/>
        </authorList>
    </citation>
    <scope>NUCLEOTIDE SEQUENCE [LARGE SCALE GENOMIC DNA]</scope>
    <source>
        <strain evidence="3 4">SAP-35</strain>
    </source>
</reference>
<name>A0ABX0FN89_9BURK</name>
<reference evidence="4" key="2">
    <citation type="submission" date="2023-07" db="EMBL/GenBank/DDBJ databases">
        <title>Duganella aceri sp. nov., isolated from tree sap.</title>
        <authorList>
            <person name="Kim I.S."/>
        </authorList>
    </citation>
    <scope>NUCLEOTIDE SEQUENCE [LARGE SCALE GENOMIC DNA]</scope>
    <source>
        <strain evidence="4">SAP-35</strain>
    </source>
</reference>
<dbReference type="Gene3D" id="3.60.110.10">
    <property type="entry name" value="Carbon-nitrogen hydrolase"/>
    <property type="match status" value="1"/>
</dbReference>
<dbReference type="SUPFAM" id="SSF56317">
    <property type="entry name" value="Carbon-nitrogen hydrolase"/>
    <property type="match status" value="1"/>
</dbReference>
<evidence type="ECO:0000259" key="2">
    <source>
        <dbReference type="PROSITE" id="PS50263"/>
    </source>
</evidence>
<keyword evidence="4" id="KW-1185">Reference proteome</keyword>
<dbReference type="Proteomes" id="UP000666369">
    <property type="component" value="Unassembled WGS sequence"/>
</dbReference>
<dbReference type="Pfam" id="PF00795">
    <property type="entry name" value="CN_hydrolase"/>
    <property type="match status" value="1"/>
</dbReference>
<accession>A0ABX0FN89</accession>
<keyword evidence="1 3" id="KW-0378">Hydrolase</keyword>
<comment type="caution">
    <text evidence="3">The sequence shown here is derived from an EMBL/GenBank/DDBJ whole genome shotgun (WGS) entry which is preliminary data.</text>
</comment>
<organism evidence="3 4">
    <name type="scientific">Duganella aceris</name>
    <dbReference type="NCBI Taxonomy" id="2703883"/>
    <lineage>
        <taxon>Bacteria</taxon>
        <taxon>Pseudomonadati</taxon>
        <taxon>Pseudomonadota</taxon>
        <taxon>Betaproteobacteria</taxon>
        <taxon>Burkholderiales</taxon>
        <taxon>Oxalobacteraceae</taxon>
        <taxon>Telluria group</taxon>
        <taxon>Duganella</taxon>
    </lineage>
</organism>
<dbReference type="EMBL" id="JAADJT010000007">
    <property type="protein sequence ID" value="NGZ85985.1"/>
    <property type="molecule type" value="Genomic_DNA"/>
</dbReference>
<sequence length="266" mass="28743">MNSTVAAVQMISSPSVTENIATARRLVTQAAATGAQLVLLPEYWAIMGVHDSDKVAVAEPLGTGPIQDFMSGLARELGIWLIGGTLPLASDDAEKVVNTTLVYNPQGEHVGRYDKIHLFGFTKGTESYNESKTIVPGKNIGVIEAPFGKVGMSVCYDLRFPELFRAMGPVSLIVLPAAFTYTTGMAHWEILLRARAIENQCYVLAAAQGGIHPNGRRTWGHSMLIDPWGTVKTVLAEGEGVVHGEIDPTFMEGVRQSLPALKHRTM</sequence>
<dbReference type="PANTHER" id="PTHR23088:SF27">
    <property type="entry name" value="DEAMINATED GLUTATHIONE AMIDASE"/>
    <property type="match status" value="1"/>
</dbReference>
<evidence type="ECO:0000313" key="3">
    <source>
        <dbReference type="EMBL" id="NGZ85985.1"/>
    </source>
</evidence>
<feature type="domain" description="CN hydrolase" evidence="2">
    <location>
        <begin position="3"/>
        <end position="248"/>
    </location>
</feature>